<dbReference type="Gene3D" id="3.40.50.1110">
    <property type="entry name" value="SGNH hydrolase"/>
    <property type="match status" value="1"/>
</dbReference>
<feature type="non-terminal residue" evidence="2">
    <location>
        <position position="1"/>
    </location>
</feature>
<name>A0A1X2HS86_SYNRA</name>
<dbReference type="GO" id="GO:0016788">
    <property type="term" value="F:hydrolase activity, acting on ester bonds"/>
    <property type="evidence" value="ECO:0007669"/>
    <property type="project" value="InterPro"/>
</dbReference>
<comment type="caution">
    <text evidence="2">The sequence shown here is derived from an EMBL/GenBank/DDBJ whole genome shotgun (WGS) entry which is preliminary data.</text>
</comment>
<dbReference type="STRING" id="13706.A0A1X2HS86"/>
<proteinExistence type="predicted"/>
<evidence type="ECO:0000313" key="2">
    <source>
        <dbReference type="EMBL" id="ORZ02419.1"/>
    </source>
</evidence>
<dbReference type="PANTHER" id="PTHR45648">
    <property type="entry name" value="GDSL LIPASE/ACYLHYDROLASE FAMILY PROTEIN (AFU_ORTHOLOGUE AFUA_4G14700)"/>
    <property type="match status" value="1"/>
</dbReference>
<evidence type="ECO:0000256" key="1">
    <source>
        <dbReference type="ARBA" id="ARBA00022801"/>
    </source>
</evidence>
<keyword evidence="3" id="KW-1185">Reference proteome</keyword>
<dbReference type="InterPro" id="IPR051058">
    <property type="entry name" value="GDSL_Est/Lipase"/>
</dbReference>
<evidence type="ECO:0008006" key="4">
    <source>
        <dbReference type="Google" id="ProtNLM"/>
    </source>
</evidence>
<organism evidence="2 3">
    <name type="scientific">Syncephalastrum racemosum</name>
    <name type="common">Filamentous fungus</name>
    <dbReference type="NCBI Taxonomy" id="13706"/>
    <lineage>
        <taxon>Eukaryota</taxon>
        <taxon>Fungi</taxon>
        <taxon>Fungi incertae sedis</taxon>
        <taxon>Mucoromycota</taxon>
        <taxon>Mucoromycotina</taxon>
        <taxon>Mucoromycetes</taxon>
        <taxon>Mucorales</taxon>
        <taxon>Syncephalastraceae</taxon>
        <taxon>Syncephalastrum</taxon>
    </lineage>
</organism>
<dbReference type="PANTHER" id="PTHR45648:SF85">
    <property type="entry name" value="A, PUTATIVE (AFU_ORTHOLOGUE AFUA_2G10760)-RELATED"/>
    <property type="match status" value="1"/>
</dbReference>
<gene>
    <name evidence="2" type="ORF">BCR43DRAFT_430848</name>
</gene>
<dbReference type="OMA" id="HGHQNYS"/>
<keyword evidence="1" id="KW-0378">Hydrolase</keyword>
<dbReference type="InParanoid" id="A0A1X2HS86"/>
<dbReference type="SUPFAM" id="SSF52266">
    <property type="entry name" value="SGNH hydrolase"/>
    <property type="match status" value="1"/>
</dbReference>
<dbReference type="Pfam" id="PF00657">
    <property type="entry name" value="Lipase_GDSL"/>
    <property type="match status" value="1"/>
</dbReference>
<protein>
    <recommendedName>
        <fullName evidence="4">Carbohydrate esterase family 16 protein</fullName>
    </recommendedName>
</protein>
<dbReference type="OrthoDB" id="1600564at2759"/>
<accession>A0A1X2HS86</accession>
<dbReference type="Proteomes" id="UP000242180">
    <property type="component" value="Unassembled WGS sequence"/>
</dbReference>
<dbReference type="EMBL" id="MCGN01000001">
    <property type="protein sequence ID" value="ORZ02419.1"/>
    <property type="molecule type" value="Genomic_DNA"/>
</dbReference>
<dbReference type="AlphaFoldDB" id="A0A1X2HS86"/>
<reference evidence="2 3" key="1">
    <citation type="submission" date="2016-07" db="EMBL/GenBank/DDBJ databases">
        <title>Pervasive Adenine N6-methylation of Active Genes in Fungi.</title>
        <authorList>
            <consortium name="DOE Joint Genome Institute"/>
            <person name="Mondo S.J."/>
            <person name="Dannebaum R.O."/>
            <person name="Kuo R.C."/>
            <person name="Labutti K."/>
            <person name="Haridas S."/>
            <person name="Kuo A."/>
            <person name="Salamov A."/>
            <person name="Ahrendt S.R."/>
            <person name="Lipzen A."/>
            <person name="Sullivan W."/>
            <person name="Andreopoulos W.B."/>
            <person name="Clum A."/>
            <person name="Lindquist E."/>
            <person name="Daum C."/>
            <person name="Ramamoorthy G.K."/>
            <person name="Gryganskyi A."/>
            <person name="Culley D."/>
            <person name="Magnuson J.K."/>
            <person name="James T.Y."/>
            <person name="O'Malley M.A."/>
            <person name="Stajich J.E."/>
            <person name="Spatafora J.W."/>
            <person name="Visel A."/>
            <person name="Grigoriev I.V."/>
        </authorList>
    </citation>
    <scope>NUCLEOTIDE SEQUENCE [LARGE SCALE GENOMIC DNA]</scope>
    <source>
        <strain evidence="2 3">NRRL 2496</strain>
    </source>
</reference>
<dbReference type="InterPro" id="IPR001087">
    <property type="entry name" value="GDSL"/>
</dbReference>
<sequence>EYRFVFGDSYSYTEGQLGTPEFSWSNFTDKASLSNNPILLNKTSADGPNWVEYLTGCYQGLPQHCHPKLYNLAFAGADIDPAKITKHHDFTVSFVEQVEQFVDFVNPRIKWDPKSTLGAFWIGINDVGDTVKWTNISYSDFYAGIIDTYFDKMEELYEHDLRAFMFFNIPPRDRSPGGSSTKQYAQAIDTYNSILQQHISDFASNHNDAIVITIDAFSYFNQYLDNASELGFKDISTFCPNSTAPDFNTNYEAYGYSGHPTYPVHKLLAASIEKQLAKPGC</sequence>
<dbReference type="InterPro" id="IPR036514">
    <property type="entry name" value="SGNH_hydro_sf"/>
</dbReference>
<dbReference type="CDD" id="cd01846">
    <property type="entry name" value="fatty_acyltransferase_like"/>
    <property type="match status" value="1"/>
</dbReference>
<evidence type="ECO:0000313" key="3">
    <source>
        <dbReference type="Proteomes" id="UP000242180"/>
    </source>
</evidence>